<accession>A0A0G1FIK2</accession>
<organism evidence="2 3">
    <name type="scientific">Candidatus Collierbacteria bacterium GW2011_GWC2_43_12</name>
    <dbReference type="NCBI Taxonomy" id="1618390"/>
    <lineage>
        <taxon>Bacteria</taxon>
        <taxon>Candidatus Collieribacteriota</taxon>
    </lineage>
</organism>
<keyword evidence="1" id="KW-0472">Membrane</keyword>
<evidence type="ECO:0000313" key="2">
    <source>
        <dbReference type="EMBL" id="KKS94931.1"/>
    </source>
</evidence>
<proteinExistence type="predicted"/>
<keyword evidence="1" id="KW-1133">Transmembrane helix</keyword>
<sequence length="169" mass="19186">MGNIRAFYWYRQFSVFVVVYRLKVDLHSVEAQMGCLTLLLYPFAIWGFSELGWISLTAGASVWSVALWSLVCIIVVDFLSWGVKFLVKLATIPASLMTMGIAVSVIEGVFKYFGLALASHWSALFTIPWIFSPFWWQALLIGIAFAVIGAMWGTKTKIRYTHRTTTRTR</sequence>
<dbReference type="AlphaFoldDB" id="A0A0G1FIK2"/>
<feature type="transmembrane region" description="Helical" evidence="1">
    <location>
        <begin position="34"/>
        <end position="56"/>
    </location>
</feature>
<comment type="caution">
    <text evidence="2">The sequence shown here is derived from an EMBL/GenBank/DDBJ whole genome shotgun (WGS) entry which is preliminary data.</text>
</comment>
<feature type="transmembrane region" description="Helical" evidence="1">
    <location>
        <begin position="62"/>
        <end position="83"/>
    </location>
</feature>
<keyword evidence="1" id="KW-0812">Transmembrane</keyword>
<dbReference type="EMBL" id="LCFK01000001">
    <property type="protein sequence ID" value="KKS94931.1"/>
    <property type="molecule type" value="Genomic_DNA"/>
</dbReference>
<evidence type="ECO:0000256" key="1">
    <source>
        <dbReference type="SAM" id="Phobius"/>
    </source>
</evidence>
<dbReference type="Proteomes" id="UP000033980">
    <property type="component" value="Unassembled WGS sequence"/>
</dbReference>
<protein>
    <submittedName>
        <fullName evidence="2">Uncharacterized protein</fullName>
    </submittedName>
</protein>
<feature type="transmembrane region" description="Helical" evidence="1">
    <location>
        <begin position="134"/>
        <end position="153"/>
    </location>
</feature>
<gene>
    <name evidence="2" type="ORF">UV68_C0001G0072</name>
</gene>
<reference evidence="2 3" key="1">
    <citation type="journal article" date="2015" name="Nature">
        <title>rRNA introns, odd ribosomes, and small enigmatic genomes across a large radiation of phyla.</title>
        <authorList>
            <person name="Brown C.T."/>
            <person name="Hug L.A."/>
            <person name="Thomas B.C."/>
            <person name="Sharon I."/>
            <person name="Castelle C.J."/>
            <person name="Singh A."/>
            <person name="Wilkins M.J."/>
            <person name="Williams K.H."/>
            <person name="Banfield J.F."/>
        </authorList>
    </citation>
    <scope>NUCLEOTIDE SEQUENCE [LARGE SCALE GENOMIC DNA]</scope>
</reference>
<name>A0A0G1FIK2_9BACT</name>
<evidence type="ECO:0000313" key="3">
    <source>
        <dbReference type="Proteomes" id="UP000033980"/>
    </source>
</evidence>